<keyword evidence="5 9" id="KW-1133">Transmembrane helix</keyword>
<dbReference type="AlphaFoldDB" id="A0A7W8Z353"/>
<feature type="region of interest" description="Disordered" evidence="8">
    <location>
        <begin position="521"/>
        <end position="650"/>
    </location>
</feature>
<evidence type="ECO:0000256" key="5">
    <source>
        <dbReference type="ARBA" id="ARBA00022989"/>
    </source>
</evidence>
<keyword evidence="6 9" id="KW-0472">Membrane</keyword>
<keyword evidence="2" id="KW-0328">Glycosyltransferase</keyword>
<dbReference type="Pfam" id="PF26314">
    <property type="entry name" value="MptA_B_family"/>
    <property type="match status" value="1"/>
</dbReference>
<dbReference type="RefSeq" id="WP_239139372.1">
    <property type="nucleotide sequence ID" value="NZ_BOOS01000028.1"/>
</dbReference>
<evidence type="ECO:0000256" key="8">
    <source>
        <dbReference type="SAM" id="MobiDB-lite"/>
    </source>
</evidence>
<evidence type="ECO:0000256" key="9">
    <source>
        <dbReference type="SAM" id="Phobius"/>
    </source>
</evidence>
<feature type="transmembrane region" description="Helical" evidence="9">
    <location>
        <begin position="832"/>
        <end position="849"/>
    </location>
</feature>
<dbReference type="InterPro" id="IPR049829">
    <property type="entry name" value="MptA/B-like"/>
</dbReference>
<keyword evidence="11" id="KW-1185">Reference proteome</keyword>
<evidence type="ECO:0000256" key="2">
    <source>
        <dbReference type="ARBA" id="ARBA00022676"/>
    </source>
</evidence>
<feature type="region of interest" description="Disordered" evidence="8">
    <location>
        <begin position="260"/>
        <end position="384"/>
    </location>
</feature>
<name>A0A7W8Z353_9ACTN</name>
<reference evidence="10 11" key="1">
    <citation type="submission" date="2020-08" db="EMBL/GenBank/DDBJ databases">
        <title>Sequencing the genomes of 1000 actinobacteria strains.</title>
        <authorList>
            <person name="Klenk H.-P."/>
        </authorList>
    </citation>
    <scope>NUCLEOTIDE SEQUENCE [LARGE SCALE GENOMIC DNA]</scope>
    <source>
        <strain evidence="10 11">DSM 45790</strain>
    </source>
</reference>
<evidence type="ECO:0000256" key="4">
    <source>
        <dbReference type="ARBA" id="ARBA00022692"/>
    </source>
</evidence>
<protein>
    <recommendedName>
        <fullName evidence="12">DUF2029 domain-containing protein</fullName>
    </recommendedName>
</protein>
<feature type="region of interest" description="Disordered" evidence="8">
    <location>
        <begin position="683"/>
        <end position="737"/>
    </location>
</feature>
<feature type="transmembrane region" description="Helical" evidence="9">
    <location>
        <begin position="94"/>
        <end position="110"/>
    </location>
</feature>
<evidence type="ECO:0008006" key="12">
    <source>
        <dbReference type="Google" id="ProtNLM"/>
    </source>
</evidence>
<dbReference type="EMBL" id="JACHBR010000001">
    <property type="protein sequence ID" value="MBB5626539.1"/>
    <property type="molecule type" value="Genomic_DNA"/>
</dbReference>
<feature type="transmembrane region" description="Helical" evidence="9">
    <location>
        <begin position="492"/>
        <end position="517"/>
    </location>
</feature>
<feature type="transmembrane region" description="Helical" evidence="9">
    <location>
        <begin position="12"/>
        <end position="39"/>
    </location>
</feature>
<gene>
    <name evidence="10" type="ORF">BJ981_002238</name>
</gene>
<evidence type="ECO:0000313" key="11">
    <source>
        <dbReference type="Proteomes" id="UP000588112"/>
    </source>
</evidence>
<feature type="compositionally biased region" description="Low complexity" evidence="8">
    <location>
        <begin position="353"/>
        <end position="363"/>
    </location>
</feature>
<accession>A0A7W8Z353</accession>
<evidence type="ECO:0000313" key="10">
    <source>
        <dbReference type="EMBL" id="MBB5626539.1"/>
    </source>
</evidence>
<feature type="compositionally biased region" description="Basic residues" evidence="8">
    <location>
        <begin position="521"/>
        <end position="530"/>
    </location>
</feature>
<feature type="transmembrane region" description="Helical" evidence="9">
    <location>
        <begin position="433"/>
        <end position="451"/>
    </location>
</feature>
<dbReference type="Proteomes" id="UP000588112">
    <property type="component" value="Unassembled WGS sequence"/>
</dbReference>
<evidence type="ECO:0000256" key="3">
    <source>
        <dbReference type="ARBA" id="ARBA00022679"/>
    </source>
</evidence>
<dbReference type="NCBIfam" id="NF038066">
    <property type="entry name" value="MptB"/>
    <property type="match status" value="1"/>
</dbReference>
<feature type="compositionally biased region" description="Low complexity" evidence="8">
    <location>
        <begin position="538"/>
        <end position="554"/>
    </location>
</feature>
<comment type="subcellular location">
    <subcellularLocation>
        <location evidence="1">Membrane</location>
        <topology evidence="1">Multi-pass membrane protein</topology>
    </subcellularLocation>
</comment>
<feature type="compositionally biased region" description="Low complexity" evidence="8">
    <location>
        <begin position="282"/>
        <end position="292"/>
    </location>
</feature>
<feature type="compositionally biased region" description="Polar residues" evidence="8">
    <location>
        <begin position="704"/>
        <end position="714"/>
    </location>
</feature>
<sequence>MNGDVRRGGGRWPWAAVGGIALSVVATMVIGLLGPSVVVPPLPGPAWQPPYSLDAHPSGHFVVALEAVAVVLGALGLTAGLIALRRGWRPDPRILLLAGCAAAVVLAFLPPSGSADHLNYAAYGRMVTLGHDPYATGAVALPGDPIADSVEIPWREEPSVYGPVATASQALASLVGGESVRLTVFVLAVLNAIAFAVTGLLLHRFTRKDPAWQARAALLWTANPLVIYQLLAGLHVDTLAVVFVVGALAAGARTSRNALAALTRRRTDTPATEPPTGTDTSAAEPPTGTTGTAAGGRGDTDGTAVGGRAETVGPAVGGRTETADTVVGGRAETDGTAVGGRTDMDGGVAGSPTGTDGTAAGGRTDTDGGVAGSPTGTDGTAVGGRTGAGGLMGRGRVGWVSGVLLGLGIAVKVNAGLVSLGPAWALRRSPKKLAVVAGTATVTVLVAYFLAGPHALDQVLNASKSLSLATPWRLVQHGLQGLVGEGSAYRGWIQAGSLLVLLLLALAFTRALSSLSLRPRRLPHRRRSHRAQTPDALDTPTAPETPSSAPTADSFNPPWKTPPAEDLAAPAGEPALEHTALPSGEPAPERTAVPPGRSLSKQILPPSDETRPEHTGPLSSDRLSGHVTLPLGEPVAGQTGSPGEAGPRDHDASFAEEVLRRNAALPSGESLFGRVGAPTGEVRVRESAAPSGESLPTESVAPSRETSPGHTTGSSGDGLPGRAATPVRETRTGRATVSARVATSGADGVLEGRDEAARVAVAVVVAWLFATPYALPWYDGLGFALLAMVMATPLDGFMTARLAILSLAYVPARQKEMPDDLQWLVTTWRGQIVPWLLLALTITVGWWALRAGRRRAGSRRR</sequence>
<organism evidence="10 11">
    <name type="scientific">Sphaerisporangium krabiense</name>
    <dbReference type="NCBI Taxonomy" id="763782"/>
    <lineage>
        <taxon>Bacteria</taxon>
        <taxon>Bacillati</taxon>
        <taxon>Actinomycetota</taxon>
        <taxon>Actinomycetes</taxon>
        <taxon>Streptosporangiales</taxon>
        <taxon>Streptosporangiaceae</taxon>
        <taxon>Sphaerisporangium</taxon>
    </lineage>
</organism>
<comment type="caution">
    <text evidence="10">The sequence shown here is derived from an EMBL/GenBank/DDBJ whole genome shotgun (WGS) entry which is preliminary data.</text>
</comment>
<proteinExistence type="inferred from homology"/>
<evidence type="ECO:0000256" key="7">
    <source>
        <dbReference type="ARBA" id="ARBA00043987"/>
    </source>
</evidence>
<keyword evidence="3" id="KW-0808">Transferase</keyword>
<feature type="transmembrane region" description="Helical" evidence="9">
    <location>
        <begin position="182"/>
        <end position="202"/>
    </location>
</feature>
<dbReference type="GO" id="GO:0016757">
    <property type="term" value="F:glycosyltransferase activity"/>
    <property type="evidence" value="ECO:0007669"/>
    <property type="project" value="UniProtKB-KW"/>
</dbReference>
<dbReference type="GO" id="GO:0016020">
    <property type="term" value="C:membrane"/>
    <property type="evidence" value="ECO:0007669"/>
    <property type="project" value="UniProtKB-SubCell"/>
</dbReference>
<keyword evidence="4 9" id="KW-0812">Transmembrane</keyword>
<comment type="similarity">
    <text evidence="7">Belongs to the MptA/B family.</text>
</comment>
<evidence type="ECO:0000256" key="6">
    <source>
        <dbReference type="ARBA" id="ARBA00023136"/>
    </source>
</evidence>
<evidence type="ECO:0000256" key="1">
    <source>
        <dbReference type="ARBA" id="ARBA00004141"/>
    </source>
</evidence>
<feature type="transmembrane region" description="Helical" evidence="9">
    <location>
        <begin position="756"/>
        <end position="775"/>
    </location>
</feature>
<feature type="transmembrane region" description="Helical" evidence="9">
    <location>
        <begin position="59"/>
        <end position="82"/>
    </location>
</feature>